<gene>
    <name evidence="1" type="ORF">OBE_01146</name>
</gene>
<protein>
    <recommendedName>
        <fullName evidence="2">Transcriptional regulator</fullName>
    </recommendedName>
</protein>
<evidence type="ECO:0000313" key="1">
    <source>
        <dbReference type="EMBL" id="EKC75858.1"/>
    </source>
</evidence>
<reference evidence="1" key="1">
    <citation type="journal article" date="2013" name="Environ. Microbiol.">
        <title>Microbiota from the distal guts of lean and obese adolescents exhibit partial functional redundancy besides clear differences in community structure.</title>
        <authorList>
            <person name="Ferrer M."/>
            <person name="Ruiz A."/>
            <person name="Lanza F."/>
            <person name="Haange S.B."/>
            <person name="Oberbach A."/>
            <person name="Till H."/>
            <person name="Bargiela R."/>
            <person name="Campoy C."/>
            <person name="Segura M.T."/>
            <person name="Richter M."/>
            <person name="von Bergen M."/>
            <person name="Seifert J."/>
            <person name="Suarez A."/>
        </authorList>
    </citation>
    <scope>NUCLEOTIDE SEQUENCE</scope>
</reference>
<proteinExistence type="predicted"/>
<comment type="caution">
    <text evidence="1">The sequence shown here is derived from an EMBL/GenBank/DDBJ whole genome shotgun (WGS) entry which is preliminary data.</text>
</comment>
<evidence type="ECO:0008006" key="2">
    <source>
        <dbReference type="Google" id="ProtNLM"/>
    </source>
</evidence>
<name>K1U0T8_9ZZZZ</name>
<sequence length="51" mass="5300">MGIDGVFGRSDIAAITKDSVTAAGNLITKLKNADLIEPVSGFGKGKYKFIA</sequence>
<organism evidence="1">
    <name type="scientific">human gut metagenome</name>
    <dbReference type="NCBI Taxonomy" id="408170"/>
    <lineage>
        <taxon>unclassified sequences</taxon>
        <taxon>metagenomes</taxon>
        <taxon>organismal metagenomes</taxon>
    </lineage>
</organism>
<dbReference type="EMBL" id="AJWZ01000755">
    <property type="protein sequence ID" value="EKC75858.1"/>
    <property type="molecule type" value="Genomic_DNA"/>
</dbReference>
<accession>K1U0T8</accession>
<dbReference type="AlphaFoldDB" id="K1U0T8"/>
<feature type="non-terminal residue" evidence="1">
    <location>
        <position position="51"/>
    </location>
</feature>